<dbReference type="RefSeq" id="WP_092065100.1">
    <property type="nucleotide sequence ID" value="NZ_FNIN01000005.1"/>
</dbReference>
<feature type="binding site" evidence="9">
    <location>
        <position position="268"/>
    </location>
    <ligand>
        <name>substrate</name>
    </ligand>
</feature>
<dbReference type="OrthoDB" id="9801834at2"/>
<dbReference type="EC" id="2.6.1.62" evidence="9"/>
<feature type="site" description="Participates in the substrate recognition with KAPA and in a stacking interaction with the adenine ring of SAM" evidence="9">
    <location>
        <position position="14"/>
    </location>
</feature>
<feature type="binding site" evidence="9">
    <location>
        <position position="141"/>
    </location>
    <ligand>
        <name>substrate</name>
    </ligand>
</feature>
<feature type="modified residue" description="N6-(pyridoxal phosphate)lysine" evidence="9">
    <location>
        <position position="268"/>
    </location>
</feature>
<dbReference type="PANTHER" id="PTHR42684">
    <property type="entry name" value="ADENOSYLMETHIONINE-8-AMINO-7-OXONONANOATE AMINOTRANSFERASE"/>
    <property type="match status" value="1"/>
</dbReference>
<dbReference type="HAMAP" id="MF_00834">
    <property type="entry name" value="BioA"/>
    <property type="match status" value="1"/>
</dbReference>
<evidence type="ECO:0000256" key="2">
    <source>
        <dbReference type="ARBA" id="ARBA00005063"/>
    </source>
</evidence>
<dbReference type="InterPro" id="IPR049704">
    <property type="entry name" value="Aminotrans_3_PPA_site"/>
</dbReference>
<feature type="binding site" evidence="9">
    <location>
        <begin position="302"/>
        <end position="303"/>
    </location>
    <ligand>
        <name>pyridoxal 5'-phosphate</name>
        <dbReference type="ChEBI" id="CHEBI:597326"/>
    </ligand>
</feature>
<comment type="similarity">
    <text evidence="9">Belongs to the class-III pyridoxal-phosphate-dependent aminotransferase family. BioA subfamily.</text>
</comment>
<dbReference type="FunFam" id="3.40.640.10:FF:000041">
    <property type="entry name" value="Adenosylmethionine-8-amino-7-oxononanoate aminotransferase"/>
    <property type="match status" value="1"/>
</dbReference>
<dbReference type="CDD" id="cd00610">
    <property type="entry name" value="OAT_like"/>
    <property type="match status" value="1"/>
</dbReference>
<dbReference type="InterPro" id="IPR015424">
    <property type="entry name" value="PyrdxlP-dep_Trfase"/>
</dbReference>
<dbReference type="PANTHER" id="PTHR42684:SF17">
    <property type="entry name" value="ADENOSYLMETHIONINE-8-AMINO-7-OXONONANOATE AMINOTRANSFERASE"/>
    <property type="match status" value="1"/>
</dbReference>
<comment type="pathway">
    <text evidence="2 9">Cofactor biosynthesis; biotin biosynthesis; 7,8-diaminononanoate from 8-amino-7-oxononanoate (SAM route): step 1/1.</text>
</comment>
<dbReference type="AlphaFoldDB" id="A0A1H0DLF9"/>
<accession>A0A1H0DLF9</accession>
<dbReference type="InterPro" id="IPR005814">
    <property type="entry name" value="Aminotrans_3"/>
</dbReference>
<evidence type="ECO:0000256" key="7">
    <source>
        <dbReference type="ARBA" id="ARBA00022898"/>
    </source>
</evidence>
<comment type="catalytic activity">
    <reaction evidence="8 9">
        <text>(8S)-8-amino-7-oxononanoate + S-adenosyl-L-methionine = S-adenosyl-4-methylsulfanyl-2-oxobutanoate + (7R,8S)-7,8-diammoniononanoate</text>
        <dbReference type="Rhea" id="RHEA:16861"/>
        <dbReference type="ChEBI" id="CHEBI:16490"/>
        <dbReference type="ChEBI" id="CHEBI:59789"/>
        <dbReference type="ChEBI" id="CHEBI:149468"/>
        <dbReference type="ChEBI" id="CHEBI:149469"/>
        <dbReference type="EC" id="2.6.1.62"/>
    </reaction>
</comment>
<dbReference type="GO" id="GO:0009102">
    <property type="term" value="P:biotin biosynthetic process"/>
    <property type="evidence" value="ECO:0007669"/>
    <property type="project" value="UniProtKB-UniRule"/>
</dbReference>
<comment type="cofactor">
    <cofactor evidence="1 9">
        <name>pyridoxal 5'-phosphate</name>
        <dbReference type="ChEBI" id="CHEBI:597326"/>
    </cofactor>
</comment>
<dbReference type="Proteomes" id="UP000199602">
    <property type="component" value="Unassembled WGS sequence"/>
</dbReference>
<dbReference type="GO" id="GO:0005737">
    <property type="term" value="C:cytoplasm"/>
    <property type="evidence" value="ECO:0007669"/>
    <property type="project" value="UniProtKB-SubCell"/>
</dbReference>
<dbReference type="NCBIfam" id="NF005940">
    <property type="entry name" value="PRK07986.1"/>
    <property type="match status" value="1"/>
</dbReference>
<dbReference type="EMBL" id="FNIN01000005">
    <property type="protein sequence ID" value="SDN70982.1"/>
    <property type="molecule type" value="Genomic_DNA"/>
</dbReference>
<dbReference type="InterPro" id="IPR005815">
    <property type="entry name" value="BioA"/>
</dbReference>
<proteinExistence type="inferred from homology"/>
<sequence>MLISFDQKHIWHPYTSALNPLPVYGVKKASGVYLELEDGKKLIDGMSSWWAAIHGYNHPVLNQAIYEQVEKMAHVMFGGITHEPAIQLASLLLNLVPSNLKWIFFADSGSVSVEVALKMVLQYWHAKGEKRTKFLTISKGYHGDTFGAMSVCDPITGMHSIFNKFLPKNIFAPAPQNGDFNSKDFENFLKILEKYESEVAGVILEPVVQGAGGMRIYSPVFLQKVASLCKSKGILLILDEIATGFGRTGKMFALEYAGVEPDILCLGKALTGGYMTLAATLCTEEVAKTICSAPPFVFMHGPTFMANPLACNVALASCKLLLQYDWQKKVRKIQNQLERELLSLKELNQVRDVRVLGAIGVVELVDKVDVAKAQKRFVEFGVWIRPFLNLIYIMPPYIISSSELHTLTTAIKKIVEEKSYA</sequence>
<feature type="binding site" evidence="9">
    <location>
        <position position="49"/>
    </location>
    <ligand>
        <name>substrate</name>
    </ligand>
</feature>
<keyword evidence="7 9" id="KW-0663">Pyridoxal phosphate</keyword>
<comment type="subcellular location">
    <subcellularLocation>
        <location evidence="9">Cytoplasm</location>
    </subcellularLocation>
</comment>
<keyword evidence="3 9" id="KW-0032">Aminotransferase</keyword>
<dbReference type="Pfam" id="PF00202">
    <property type="entry name" value="Aminotran_3"/>
    <property type="match status" value="1"/>
</dbReference>
<dbReference type="NCBIfam" id="NF004624">
    <property type="entry name" value="PRK05964.1"/>
    <property type="match status" value="1"/>
</dbReference>
<evidence type="ECO:0000256" key="8">
    <source>
        <dbReference type="ARBA" id="ARBA00048449"/>
    </source>
</evidence>
<dbReference type="InterPro" id="IPR015422">
    <property type="entry name" value="PyrdxlP-dep_Trfase_small"/>
</dbReference>
<dbReference type="Gene3D" id="3.90.1150.10">
    <property type="entry name" value="Aspartate Aminotransferase, domain 1"/>
    <property type="match status" value="1"/>
</dbReference>
<feature type="binding site" evidence="9">
    <location>
        <position position="301"/>
    </location>
    <ligand>
        <name>substrate</name>
    </ligand>
</feature>
<evidence type="ECO:0000313" key="11">
    <source>
        <dbReference type="Proteomes" id="UP000199602"/>
    </source>
</evidence>
<comment type="subunit">
    <text evidence="9">Homodimer.</text>
</comment>
<dbReference type="GO" id="GO:0030170">
    <property type="term" value="F:pyridoxal phosphate binding"/>
    <property type="evidence" value="ECO:0007669"/>
    <property type="project" value="UniProtKB-UniRule"/>
</dbReference>
<keyword evidence="11" id="KW-1185">Reference proteome</keyword>
<protein>
    <recommendedName>
        <fullName evidence="9">Adenosylmethionine-8-amino-7-oxononanoate aminotransferase</fullName>
        <ecNumber evidence="9">2.6.1.62</ecNumber>
    </recommendedName>
    <alternativeName>
        <fullName evidence="9">7,8-diamino-pelargonic acid aminotransferase</fullName>
        <shortName evidence="9">DAPA AT</shortName>
        <shortName evidence="9">DAPA aminotransferase</shortName>
    </alternativeName>
    <alternativeName>
        <fullName evidence="9">7,8-diaminononanoate synthase</fullName>
        <shortName evidence="9">DANS</shortName>
    </alternativeName>
    <alternativeName>
        <fullName evidence="9">Diaminopelargonic acid synthase</fullName>
    </alternativeName>
</protein>
<gene>
    <name evidence="9" type="primary">bioA</name>
    <name evidence="10" type="ORF">SAMN04488516_10568</name>
</gene>
<evidence type="ECO:0000256" key="5">
    <source>
        <dbReference type="ARBA" id="ARBA00022691"/>
    </source>
</evidence>
<dbReference type="Gene3D" id="3.40.640.10">
    <property type="entry name" value="Type I PLP-dependent aspartate aminotransferase-like (Major domain)"/>
    <property type="match status" value="1"/>
</dbReference>
<evidence type="ECO:0000256" key="1">
    <source>
        <dbReference type="ARBA" id="ARBA00001933"/>
    </source>
</evidence>
<dbReference type="NCBIfam" id="TIGR00508">
    <property type="entry name" value="bioA"/>
    <property type="match status" value="1"/>
</dbReference>
<dbReference type="STRING" id="206665.SAMN04488516_10568"/>
<organism evidence="10 11">
    <name type="scientific">Desulfonauticus submarinus</name>
    <dbReference type="NCBI Taxonomy" id="206665"/>
    <lineage>
        <taxon>Bacteria</taxon>
        <taxon>Pseudomonadati</taxon>
        <taxon>Thermodesulfobacteriota</taxon>
        <taxon>Desulfovibrionia</taxon>
        <taxon>Desulfovibrionales</taxon>
        <taxon>Desulfonauticaceae</taxon>
        <taxon>Desulfonauticus</taxon>
    </lineage>
</organism>
<feature type="binding site" evidence="9">
    <location>
        <position position="239"/>
    </location>
    <ligand>
        <name>pyridoxal 5'-phosphate</name>
        <dbReference type="ChEBI" id="CHEBI:597326"/>
    </ligand>
</feature>
<evidence type="ECO:0000256" key="4">
    <source>
        <dbReference type="ARBA" id="ARBA00022679"/>
    </source>
</evidence>
<keyword evidence="9" id="KW-0963">Cytoplasm</keyword>
<name>A0A1H0DLF9_9BACT</name>
<feature type="binding site" evidence="9">
    <location>
        <begin position="109"/>
        <end position="110"/>
    </location>
    <ligand>
        <name>pyridoxal 5'-phosphate</name>
        <dbReference type="ChEBI" id="CHEBI:597326"/>
    </ligand>
</feature>
<dbReference type="UniPathway" id="UPA00078">
    <property type="reaction ID" value="UER00160"/>
</dbReference>
<dbReference type="InterPro" id="IPR015421">
    <property type="entry name" value="PyrdxlP-dep_Trfase_major"/>
</dbReference>
<dbReference type="SUPFAM" id="SSF53383">
    <property type="entry name" value="PLP-dependent transferases"/>
    <property type="match status" value="1"/>
</dbReference>
<keyword evidence="5 9" id="KW-0949">S-adenosyl-L-methionine</keyword>
<keyword evidence="4 9" id="KW-0808">Transferase</keyword>
<feature type="binding site" evidence="9">
    <location>
        <position position="385"/>
    </location>
    <ligand>
        <name>substrate</name>
    </ligand>
</feature>
<evidence type="ECO:0000256" key="9">
    <source>
        <dbReference type="HAMAP-Rule" id="MF_00834"/>
    </source>
</evidence>
<comment type="function">
    <text evidence="9">Catalyzes the transfer of the alpha-amino group from S-adenosyl-L-methionine (SAM) to 7-keto-8-aminopelargonic acid (KAPA) to form 7,8-diaminopelargonic acid (DAPA). It is the only aminotransferase known to utilize SAM as an amino donor.</text>
</comment>
<evidence type="ECO:0000313" key="10">
    <source>
        <dbReference type="EMBL" id="SDN70982.1"/>
    </source>
</evidence>
<dbReference type="GO" id="GO:0004015">
    <property type="term" value="F:adenosylmethionine-8-amino-7-oxononanoate transaminase activity"/>
    <property type="evidence" value="ECO:0007669"/>
    <property type="project" value="UniProtKB-UniRule"/>
</dbReference>
<dbReference type="PROSITE" id="PS00600">
    <property type="entry name" value="AA_TRANSFER_CLASS_3"/>
    <property type="match status" value="1"/>
</dbReference>
<evidence type="ECO:0000256" key="6">
    <source>
        <dbReference type="ARBA" id="ARBA00022756"/>
    </source>
</evidence>
<reference evidence="10 11" key="1">
    <citation type="submission" date="2016-10" db="EMBL/GenBank/DDBJ databases">
        <authorList>
            <person name="de Groot N.N."/>
        </authorList>
    </citation>
    <scope>NUCLEOTIDE SEQUENCE [LARGE SCALE GENOMIC DNA]</scope>
    <source>
        <strain evidence="10 11">DSM 15269</strain>
    </source>
</reference>
<keyword evidence="6 9" id="KW-0093">Biotin biosynthesis</keyword>
<evidence type="ECO:0000256" key="3">
    <source>
        <dbReference type="ARBA" id="ARBA00022576"/>
    </source>
</evidence>